<protein>
    <recommendedName>
        <fullName evidence="4">Pentatricopeptide repeat-containing protein</fullName>
    </recommendedName>
</protein>
<name>A0A8K0PD95_9PEZI</name>
<proteinExistence type="predicted"/>
<sequence>MTRWRRQLQCLIDDPAQPILPWLAPRVFQPWPDFTGRRHASAAAGVEGRSTDDKDRDTFPNTRKLREQRIKAPERTPTRRPGAGTTRAIKDRTKFSVTTYTWRDKRKDKKKEEITSCPKVIKVFGKYKAPELSDKDFWHPDHVVHQSPRSRADEWYEAILGLDQQTGKRDAPDTGAGETKDPKRTGLILRRRWFNKGTVKVLSRRDPRGRRLRMSFIKTRKRSTYQEALERYQARKATARRKRYLRDVSISEHTLTISLGRRWRRLDHTKPTDSKTDFHYLFGDFSSKWLRWMARLKRPYFTGPQPQPVKEPGELDPAAQKWAHGVLFGQKRARHIQADLSSVSERRHRVWEEALLWILQHSPDDAFFFLRKSHVRPLPPQYMVGQALEYMILRATTAPHLDDQDLKLKIGKCIAHVSRRPHYDPLHVDGSHLAWLFKTCTGPTTIRILEALKKAEFKLPLNTRLHVIQKLASQEETLEAAIDQLGKIGETPAFNHELIRKACFTIMHRAMRRKDGDQLCVEALGHLVNSGINLNVQVCTIVMLNAVRSRDAISAFHVYNMILENKIEPDKYLFVALIRACKLSPEDGERLAAVIETALQNGILLTSKFVATEVLDALYRHHKKVERPDTYKLIVESYSQLFDIGPLAALEMVPTQQQTKQPKTIMPAEAPPLGIVIRAWMSHGQPTVREVLLRYRLIRHLAKLGRSPFKELLQSDHLSNGFIAWFATHKNGIKWVTEVVRNMEEDAWEPVLSRGGPSTDTASEFVTPDETSIGERQQTMDGPRTDRPIRGKPTGFSPPTRTTLSILHYFLCRYAKPSNDHIKHAERVLEQMLAHNQDIDHRHWLSMLYAYKRVHDIDAALWCVDKMIEHGCWNSEKGDNMRSQLLLLRKQYRVQDGGAARQEPNRDADEEALYASWPLLEAEDQAAAAAL</sequence>
<keyword evidence="3" id="KW-1185">Reference proteome</keyword>
<dbReference type="Gene3D" id="1.25.40.10">
    <property type="entry name" value="Tetratricopeptide repeat domain"/>
    <property type="match status" value="2"/>
</dbReference>
<evidence type="ECO:0008006" key="4">
    <source>
        <dbReference type="Google" id="ProtNLM"/>
    </source>
</evidence>
<dbReference type="InterPro" id="IPR011990">
    <property type="entry name" value="TPR-like_helical_dom_sf"/>
</dbReference>
<dbReference type="Proteomes" id="UP000809789">
    <property type="component" value="Unassembled WGS sequence"/>
</dbReference>
<organism evidence="2 3">
    <name type="scientific">Elsinoe batatas</name>
    <dbReference type="NCBI Taxonomy" id="2601811"/>
    <lineage>
        <taxon>Eukaryota</taxon>
        <taxon>Fungi</taxon>
        <taxon>Dikarya</taxon>
        <taxon>Ascomycota</taxon>
        <taxon>Pezizomycotina</taxon>
        <taxon>Dothideomycetes</taxon>
        <taxon>Dothideomycetidae</taxon>
        <taxon>Myriangiales</taxon>
        <taxon>Elsinoaceae</taxon>
        <taxon>Elsinoe</taxon>
    </lineage>
</organism>
<accession>A0A8K0PD95</accession>
<evidence type="ECO:0000313" key="2">
    <source>
        <dbReference type="EMBL" id="KAG8622828.1"/>
    </source>
</evidence>
<dbReference type="OrthoDB" id="185373at2759"/>
<gene>
    <name evidence="2" type="ORF">KVT40_009339</name>
</gene>
<feature type="compositionally biased region" description="Basic and acidic residues" evidence="1">
    <location>
        <begin position="49"/>
        <end position="59"/>
    </location>
</feature>
<evidence type="ECO:0000313" key="3">
    <source>
        <dbReference type="Proteomes" id="UP000809789"/>
    </source>
</evidence>
<dbReference type="AlphaFoldDB" id="A0A8K0PD95"/>
<feature type="region of interest" description="Disordered" evidence="1">
    <location>
        <begin position="771"/>
        <end position="797"/>
    </location>
</feature>
<comment type="caution">
    <text evidence="2">The sequence shown here is derived from an EMBL/GenBank/DDBJ whole genome shotgun (WGS) entry which is preliminary data.</text>
</comment>
<dbReference type="EMBL" id="JAESVG020000012">
    <property type="protein sequence ID" value="KAG8622828.1"/>
    <property type="molecule type" value="Genomic_DNA"/>
</dbReference>
<feature type="region of interest" description="Disordered" evidence="1">
    <location>
        <begin position="39"/>
        <end position="59"/>
    </location>
</feature>
<evidence type="ECO:0000256" key="1">
    <source>
        <dbReference type="SAM" id="MobiDB-lite"/>
    </source>
</evidence>
<reference evidence="2" key="1">
    <citation type="submission" date="2021-07" db="EMBL/GenBank/DDBJ databases">
        <title>Elsinoe batatas strain:CRI-CJ2 Genome sequencing and assembly.</title>
        <authorList>
            <person name="Huang L."/>
        </authorList>
    </citation>
    <scope>NUCLEOTIDE SEQUENCE</scope>
    <source>
        <strain evidence="2">CRI-CJ2</strain>
    </source>
</reference>